<dbReference type="AlphaFoldDB" id="A0A6N3C1S4"/>
<evidence type="ECO:0000313" key="1">
    <source>
        <dbReference type="EMBL" id="VYU10790.1"/>
    </source>
</evidence>
<dbReference type="EMBL" id="CACRTL010000029">
    <property type="protein sequence ID" value="VYU10790.1"/>
    <property type="molecule type" value="Genomic_DNA"/>
</dbReference>
<accession>A0A6N3C1S4</accession>
<name>A0A6N3C1S4_9FIRM</name>
<organism evidence="1">
    <name type="scientific">Thomasclavelia ramosa</name>
    <dbReference type="NCBI Taxonomy" id="1547"/>
    <lineage>
        <taxon>Bacteria</taxon>
        <taxon>Bacillati</taxon>
        <taxon>Bacillota</taxon>
        <taxon>Erysipelotrichia</taxon>
        <taxon>Erysipelotrichales</taxon>
        <taxon>Coprobacillaceae</taxon>
        <taxon>Thomasclavelia</taxon>
    </lineage>
</organism>
<proteinExistence type="predicted"/>
<sequence length="64" mass="7438">MTAKEMFEELGYAYFKSNNMILYEISEINYFIFSPNKEITVGDYGIDVATLKAINQQCKELGWI</sequence>
<dbReference type="RefSeq" id="WP_156635676.1">
    <property type="nucleotide sequence ID" value="NZ_CACRTL010000029.1"/>
</dbReference>
<gene>
    <name evidence="1" type="ORF">CRLFYP8_02968</name>
</gene>
<reference evidence="1" key="1">
    <citation type="submission" date="2019-11" db="EMBL/GenBank/DDBJ databases">
        <authorList>
            <person name="Feng L."/>
        </authorList>
    </citation>
    <scope>NUCLEOTIDE SEQUENCE</scope>
    <source>
        <strain evidence="1">CramosumLFYP8</strain>
    </source>
</reference>
<protein>
    <submittedName>
        <fullName evidence="1">Uncharacterized protein</fullName>
    </submittedName>
</protein>